<evidence type="ECO:0000256" key="11">
    <source>
        <dbReference type="ARBA" id="ARBA00022881"/>
    </source>
</evidence>
<evidence type="ECO:0000256" key="6">
    <source>
        <dbReference type="ARBA" id="ARBA00022763"/>
    </source>
</evidence>
<reference evidence="19" key="1">
    <citation type="submission" date="2020-07" db="EMBL/GenBank/DDBJ databases">
        <title>Huge and variable diversity of episymbiotic CPR bacteria and DPANN archaea in groundwater ecosystems.</title>
        <authorList>
            <person name="He C.Y."/>
            <person name="Keren R."/>
            <person name="Whittaker M."/>
            <person name="Farag I.F."/>
            <person name="Doudna J."/>
            <person name="Cate J.H.D."/>
            <person name="Banfield J.F."/>
        </authorList>
    </citation>
    <scope>NUCLEOTIDE SEQUENCE</scope>
    <source>
        <strain evidence="19">NC_groundwater_193_Ag_S-0.1um_51_7</strain>
    </source>
</reference>
<comment type="subunit">
    <text evidence="17">Forms a heterotetramer with UvrB during the search for lesions.</text>
</comment>
<dbReference type="GO" id="GO:0005737">
    <property type="term" value="C:cytoplasm"/>
    <property type="evidence" value="ECO:0007669"/>
    <property type="project" value="UniProtKB-SubCell"/>
</dbReference>
<keyword evidence="2 17" id="KW-0963">Cytoplasm</keyword>
<comment type="function">
    <text evidence="17">The UvrABC repair system catalyzes the recognition and processing of DNA lesions. UvrA is an ATPase and a DNA-binding protein. A damage recognition complex composed of 2 UvrA and 2 UvrB subunits scans DNA for abnormalities. When the presence of a lesion has been verified by UvrB, the UvrA molecules dissociate.</text>
</comment>
<dbReference type="EMBL" id="JACOZA010000029">
    <property type="protein sequence ID" value="MBI2096744.1"/>
    <property type="molecule type" value="Genomic_DNA"/>
</dbReference>
<keyword evidence="10 17" id="KW-0067">ATP-binding</keyword>
<dbReference type="GO" id="GO:0005524">
    <property type="term" value="F:ATP binding"/>
    <property type="evidence" value="ECO:0007669"/>
    <property type="project" value="UniProtKB-UniRule"/>
</dbReference>
<keyword evidence="4 17" id="KW-0677">Repeat</keyword>
<name>A0A931WMY4_9BACT</name>
<keyword evidence="13 17" id="KW-0234">DNA repair</keyword>
<dbReference type="Gene3D" id="1.10.8.280">
    <property type="entry name" value="ABC transporter ATPase domain-like"/>
    <property type="match status" value="1"/>
</dbReference>
<dbReference type="InterPro" id="IPR041102">
    <property type="entry name" value="UvrA_inter"/>
</dbReference>
<evidence type="ECO:0000256" key="16">
    <source>
        <dbReference type="ARBA" id="ARBA00042156"/>
    </source>
</evidence>
<feature type="binding site" evidence="17">
    <location>
        <begin position="46"/>
        <end position="53"/>
    </location>
    <ligand>
        <name>ATP</name>
        <dbReference type="ChEBI" id="CHEBI:30616"/>
    </ligand>
</feature>
<evidence type="ECO:0000256" key="5">
    <source>
        <dbReference type="ARBA" id="ARBA00022741"/>
    </source>
</evidence>
<keyword evidence="8 17" id="KW-0863">Zinc-finger</keyword>
<evidence type="ECO:0000256" key="3">
    <source>
        <dbReference type="ARBA" id="ARBA00022723"/>
    </source>
</evidence>
<dbReference type="GO" id="GO:0009380">
    <property type="term" value="C:excinuclease repair complex"/>
    <property type="evidence" value="ECO:0007669"/>
    <property type="project" value="InterPro"/>
</dbReference>
<evidence type="ECO:0000256" key="9">
    <source>
        <dbReference type="ARBA" id="ARBA00022833"/>
    </source>
</evidence>
<keyword evidence="17" id="KW-0742">SOS response</keyword>
<sequence>MPRGSAKSKNSKSARTDLIRIRGARVHNLKNIDVDLPKNKLVVITGISGSGKSSLAFDTIYAEAERRYVESLSAYARQFLGVSDKPDVDSIEGLSPAIAIDQRSVPRNPRSTVGTITEIYDYLRILFARLGKPHCPQCGKPIGRQTVGQIIDHVLKAPRGTEIQILGPLIRGKKGEHHGILEEVTRAGFIRVRIDGVVHRLEEALELSLDKKKKHAIEVVVDRVEIDRGLERSRLADSVETALKIGKGLLIVSTAPLKKGDEWKDETFSEQFACTECGINLPEIEPRTFSFNSPYGACPACTGLGSTLEVDEGRVFPNLRLTLAEGAIAPWSHASHRVGRQSWYWWMLEDLSTRHKFSLNKPVAELPKSVVGLILYGESPKLGEEERGGRFEGVVPNLKRRWKETDSEWTRAEIEKYMVVRRCPLCQGRRLKQEALGVTINQKNIAEVAEFTVSEAAKFFDAFISSGLKVSERRVGDPLVKEIAKRLSFLINVGLHYLTLSRESTTLAGGEAQRIRLATQIGSRLTGVIYVLDEPSIGLHARDHHMLIETIKELRDLGNTVIVVEHDAETMRQADWIVDLGPGAGKHGGQVIFSGNAKSLWKAKTLTADYLSGRKEVRIQHGKERDGSSKFIEIRGAREHNLKNINVKIPLGKFVSVSGVSGSGKSTLINDILAKALLAKLYKAHTIPGAHESIRGIENLDKAVVVDQSPIGRTPRSNPATYTGVFGLIRDIFSKTNEARVRGYGPGRFSFNVRGGRCEVCEGQGVRKIEMYFLPDVYVECEECRGTRYNKEALEIEYDGKNIAQVLDFTVEEALKFFERIPQVRQKLKTLSEVGLSYIKLGQPATTLSGGEAQRTKLATELSRRDTGRTLYILDEPTTGLHFEDTKKLLTILHALVERGNTVLVIEHNLDVIRNSDWVIDLGPEGGEGGGAVIAEGVIKDIISEKKSYTGQWLSKIS</sequence>
<protein>
    <recommendedName>
        <fullName evidence="15 17">UvrABC system protein A</fullName>
        <shortName evidence="17">UvrA protein</shortName>
    </recommendedName>
    <alternativeName>
        <fullName evidence="16 17">Excinuclease ABC subunit A</fullName>
    </alternativeName>
</protein>
<dbReference type="SUPFAM" id="SSF52540">
    <property type="entry name" value="P-loop containing nucleoside triphosphate hydrolases"/>
    <property type="match status" value="2"/>
</dbReference>
<evidence type="ECO:0000256" key="1">
    <source>
        <dbReference type="ARBA" id="ARBA00004496"/>
    </source>
</evidence>
<dbReference type="InterPro" id="IPR027417">
    <property type="entry name" value="P-loop_NTPase"/>
</dbReference>
<dbReference type="PROSITE" id="PS00211">
    <property type="entry name" value="ABC_TRANSPORTER_1"/>
    <property type="match status" value="1"/>
</dbReference>
<proteinExistence type="inferred from homology"/>
<feature type="binding site" evidence="17">
    <location>
        <begin position="659"/>
        <end position="666"/>
    </location>
    <ligand>
        <name>ATP</name>
        <dbReference type="ChEBI" id="CHEBI:30616"/>
    </ligand>
</feature>
<feature type="zinc finger region" description="C4-type" evidence="17">
    <location>
        <begin position="274"/>
        <end position="301"/>
    </location>
</feature>
<evidence type="ECO:0000256" key="4">
    <source>
        <dbReference type="ARBA" id="ARBA00022737"/>
    </source>
</evidence>
<dbReference type="PROSITE" id="PS50893">
    <property type="entry name" value="ABC_TRANSPORTER_2"/>
    <property type="match status" value="1"/>
</dbReference>
<dbReference type="InterPro" id="IPR004602">
    <property type="entry name" value="UvrA"/>
</dbReference>
<keyword evidence="5 17" id="KW-0547">Nucleotide-binding</keyword>
<evidence type="ECO:0000259" key="18">
    <source>
        <dbReference type="PROSITE" id="PS50893"/>
    </source>
</evidence>
<feature type="zinc finger region" description="C4-type" evidence="17">
    <location>
        <begin position="758"/>
        <end position="784"/>
    </location>
</feature>
<accession>A0A931WMY4</accession>
<keyword evidence="3 17" id="KW-0479">Metal-binding</keyword>
<keyword evidence="7 17" id="KW-0228">DNA excision</keyword>
<keyword evidence="12 17" id="KW-0238">DNA-binding</keyword>
<keyword evidence="11 17" id="KW-0267">Excision nuclease</keyword>
<dbReference type="GO" id="GO:0006289">
    <property type="term" value="P:nucleotide-excision repair"/>
    <property type="evidence" value="ECO:0007669"/>
    <property type="project" value="UniProtKB-UniRule"/>
</dbReference>
<evidence type="ECO:0000256" key="14">
    <source>
        <dbReference type="ARBA" id="ARBA00038000"/>
    </source>
</evidence>
<evidence type="ECO:0000256" key="2">
    <source>
        <dbReference type="ARBA" id="ARBA00022490"/>
    </source>
</evidence>
<evidence type="ECO:0000313" key="20">
    <source>
        <dbReference type="Proteomes" id="UP000724148"/>
    </source>
</evidence>
<dbReference type="Proteomes" id="UP000724148">
    <property type="component" value="Unassembled WGS sequence"/>
</dbReference>
<dbReference type="InterPro" id="IPR041552">
    <property type="entry name" value="UvrA_DNA-bd"/>
</dbReference>
<dbReference type="NCBIfam" id="NF001503">
    <property type="entry name" value="PRK00349.1"/>
    <property type="match status" value="1"/>
</dbReference>
<keyword evidence="19" id="KW-0378">Hydrolase</keyword>
<feature type="domain" description="ABC transporter" evidence="18">
    <location>
        <begin position="617"/>
        <end position="955"/>
    </location>
</feature>
<evidence type="ECO:0000256" key="13">
    <source>
        <dbReference type="ARBA" id="ARBA00023204"/>
    </source>
</evidence>
<dbReference type="Pfam" id="PF17755">
    <property type="entry name" value="UvrA_DNA-bind"/>
    <property type="match status" value="1"/>
</dbReference>
<dbReference type="GO" id="GO:0009381">
    <property type="term" value="F:excinuclease ABC activity"/>
    <property type="evidence" value="ECO:0007669"/>
    <property type="project" value="UniProtKB-UniRule"/>
</dbReference>
<organism evidence="19 20">
    <name type="scientific">Candidatus Sungiibacteriota bacterium</name>
    <dbReference type="NCBI Taxonomy" id="2750080"/>
    <lineage>
        <taxon>Bacteria</taxon>
        <taxon>Candidatus Sungiibacteriota</taxon>
    </lineage>
</organism>
<dbReference type="InterPro" id="IPR017871">
    <property type="entry name" value="ABC_transporter-like_CS"/>
</dbReference>
<evidence type="ECO:0000256" key="12">
    <source>
        <dbReference type="ARBA" id="ARBA00023125"/>
    </source>
</evidence>
<dbReference type="InterPro" id="IPR003439">
    <property type="entry name" value="ABC_transporter-like_ATP-bd"/>
</dbReference>
<dbReference type="NCBIfam" id="TIGR00630">
    <property type="entry name" value="uvra"/>
    <property type="match status" value="1"/>
</dbReference>
<dbReference type="PANTHER" id="PTHR43152">
    <property type="entry name" value="UVRABC SYSTEM PROTEIN A"/>
    <property type="match status" value="1"/>
</dbReference>
<dbReference type="AlphaFoldDB" id="A0A931WMY4"/>
<dbReference type="GO" id="GO:0016887">
    <property type="term" value="F:ATP hydrolysis activity"/>
    <property type="evidence" value="ECO:0007669"/>
    <property type="project" value="InterPro"/>
</dbReference>
<evidence type="ECO:0000256" key="17">
    <source>
        <dbReference type="HAMAP-Rule" id="MF_00205"/>
    </source>
</evidence>
<gene>
    <name evidence="17 19" type="primary">uvrA</name>
    <name evidence="19" type="ORF">HYT40_01130</name>
</gene>
<dbReference type="HAMAP" id="MF_00205">
    <property type="entry name" value="UvrA"/>
    <property type="match status" value="1"/>
</dbReference>
<dbReference type="Pfam" id="PF17760">
    <property type="entry name" value="UvrA_inter"/>
    <property type="match status" value="1"/>
</dbReference>
<dbReference type="Gene3D" id="3.40.50.300">
    <property type="entry name" value="P-loop containing nucleotide triphosphate hydrolases"/>
    <property type="match status" value="3"/>
</dbReference>
<keyword evidence="9 17" id="KW-0862">Zinc</keyword>
<evidence type="ECO:0000256" key="15">
    <source>
        <dbReference type="ARBA" id="ARBA00039316"/>
    </source>
</evidence>
<evidence type="ECO:0000256" key="10">
    <source>
        <dbReference type="ARBA" id="ARBA00022840"/>
    </source>
</evidence>
<dbReference type="FunFam" id="1.20.1580.10:FF:000002">
    <property type="entry name" value="UvrABC system protein A"/>
    <property type="match status" value="1"/>
</dbReference>
<evidence type="ECO:0000256" key="7">
    <source>
        <dbReference type="ARBA" id="ARBA00022769"/>
    </source>
</evidence>
<comment type="similarity">
    <text evidence="14 17">Belongs to the ABC transporter superfamily. UvrA family.</text>
</comment>
<evidence type="ECO:0000313" key="19">
    <source>
        <dbReference type="EMBL" id="MBI2096744.1"/>
    </source>
</evidence>
<dbReference type="CDD" id="cd03271">
    <property type="entry name" value="ABC_UvrA_II"/>
    <property type="match status" value="1"/>
</dbReference>
<evidence type="ECO:0000256" key="8">
    <source>
        <dbReference type="ARBA" id="ARBA00022771"/>
    </source>
</evidence>
<dbReference type="GO" id="GO:0009432">
    <property type="term" value="P:SOS response"/>
    <property type="evidence" value="ECO:0007669"/>
    <property type="project" value="UniProtKB-UniRule"/>
</dbReference>
<dbReference type="Gene3D" id="3.30.190.20">
    <property type="match status" value="1"/>
</dbReference>
<comment type="subcellular location">
    <subcellularLocation>
        <location evidence="1 17">Cytoplasm</location>
    </subcellularLocation>
</comment>
<dbReference type="Gene3D" id="1.20.1580.10">
    <property type="entry name" value="ABC transporter ATPase like domain"/>
    <property type="match status" value="3"/>
</dbReference>
<comment type="caution">
    <text evidence="19">The sequence shown here is derived from an EMBL/GenBank/DDBJ whole genome shotgun (WGS) entry which is preliminary data.</text>
</comment>
<dbReference type="GO" id="GO:0008270">
    <property type="term" value="F:zinc ion binding"/>
    <property type="evidence" value="ECO:0007669"/>
    <property type="project" value="UniProtKB-UniRule"/>
</dbReference>
<dbReference type="GO" id="GO:0003677">
    <property type="term" value="F:DNA binding"/>
    <property type="evidence" value="ECO:0007669"/>
    <property type="project" value="UniProtKB-UniRule"/>
</dbReference>
<dbReference type="PANTHER" id="PTHR43152:SF3">
    <property type="entry name" value="UVRABC SYSTEM PROTEIN A"/>
    <property type="match status" value="1"/>
</dbReference>
<keyword evidence="6 17" id="KW-0227">DNA damage</keyword>